<feature type="transmembrane region" description="Helical" evidence="1">
    <location>
        <begin position="88"/>
        <end position="109"/>
    </location>
</feature>
<reference evidence="2" key="1">
    <citation type="submission" date="2018-05" db="EMBL/GenBank/DDBJ databases">
        <authorList>
            <person name="Lanie J.A."/>
            <person name="Ng W.-L."/>
            <person name="Kazmierczak K.M."/>
            <person name="Andrzejewski T.M."/>
            <person name="Davidsen T.M."/>
            <person name="Wayne K.J."/>
            <person name="Tettelin H."/>
            <person name="Glass J.I."/>
            <person name="Rusch D."/>
            <person name="Podicherti R."/>
            <person name="Tsui H.-C.T."/>
            <person name="Winkler M.E."/>
        </authorList>
    </citation>
    <scope>NUCLEOTIDE SEQUENCE</scope>
</reference>
<protein>
    <recommendedName>
        <fullName evidence="3">Polysaccharide biosynthesis protein C-terminal domain-containing protein</fullName>
    </recommendedName>
</protein>
<accession>A0A382BX93</accession>
<evidence type="ECO:0000313" key="2">
    <source>
        <dbReference type="EMBL" id="SVB18418.1"/>
    </source>
</evidence>
<name>A0A382BX93_9ZZZZ</name>
<keyword evidence="1" id="KW-0812">Transmembrane</keyword>
<feature type="transmembrane region" description="Helical" evidence="1">
    <location>
        <begin position="12"/>
        <end position="33"/>
    </location>
</feature>
<dbReference type="EMBL" id="UINC01031802">
    <property type="protein sequence ID" value="SVB18418.1"/>
    <property type="molecule type" value="Genomic_DNA"/>
</dbReference>
<proteinExistence type="predicted"/>
<sequence>MTKPDQVTLKVVFRLWLPLAGSWFLMGIETPMLTAFVARMTNPEITLATWGSLVYPISLVIEGPIIMLLTASTALVTDQKAYSKLFQYMVVMSLVLSFIHILVAFTPLYYAMARELLNVPELLIEPGRIGLQIMTPWTFMIAWRRLNQGTMIKYGNSRAVAMGTAIRLVSLVTILSVGRWFTDFSGILIGSSAVAISVTIEALYAHRAVQTILINVLPPSSDSDPIRRDSFIK</sequence>
<feature type="transmembrane region" description="Helical" evidence="1">
    <location>
        <begin position="159"/>
        <end position="178"/>
    </location>
</feature>
<evidence type="ECO:0000256" key="1">
    <source>
        <dbReference type="SAM" id="Phobius"/>
    </source>
</evidence>
<evidence type="ECO:0008006" key="3">
    <source>
        <dbReference type="Google" id="ProtNLM"/>
    </source>
</evidence>
<gene>
    <name evidence="2" type="ORF">METZ01_LOCUS171272</name>
</gene>
<keyword evidence="1" id="KW-1133">Transmembrane helix</keyword>
<feature type="non-terminal residue" evidence="2">
    <location>
        <position position="233"/>
    </location>
</feature>
<feature type="transmembrane region" description="Helical" evidence="1">
    <location>
        <begin position="184"/>
        <end position="204"/>
    </location>
</feature>
<keyword evidence="1" id="KW-0472">Membrane</keyword>
<organism evidence="2">
    <name type="scientific">marine metagenome</name>
    <dbReference type="NCBI Taxonomy" id="408172"/>
    <lineage>
        <taxon>unclassified sequences</taxon>
        <taxon>metagenomes</taxon>
        <taxon>ecological metagenomes</taxon>
    </lineage>
</organism>
<feature type="transmembrane region" description="Helical" evidence="1">
    <location>
        <begin position="53"/>
        <end position="76"/>
    </location>
</feature>
<dbReference type="AlphaFoldDB" id="A0A382BX93"/>